<evidence type="ECO:0000256" key="11">
    <source>
        <dbReference type="SAM" id="Phobius"/>
    </source>
</evidence>
<dbReference type="GeneID" id="576828"/>
<evidence type="ECO:0000313" key="14">
    <source>
        <dbReference type="Proteomes" id="UP000007110"/>
    </source>
</evidence>
<evidence type="ECO:0000259" key="12">
    <source>
        <dbReference type="PROSITE" id="PS50262"/>
    </source>
</evidence>
<feature type="transmembrane region" description="Helical" evidence="11">
    <location>
        <begin position="77"/>
        <end position="96"/>
    </location>
</feature>
<dbReference type="OrthoDB" id="10071887at2759"/>
<dbReference type="Proteomes" id="UP000007110">
    <property type="component" value="Unassembled WGS sequence"/>
</dbReference>
<evidence type="ECO:0000256" key="6">
    <source>
        <dbReference type="ARBA" id="ARBA00023136"/>
    </source>
</evidence>
<evidence type="ECO:0000313" key="13">
    <source>
        <dbReference type="EnsemblMetazoa" id="XP_030832253"/>
    </source>
</evidence>
<evidence type="ECO:0000256" key="9">
    <source>
        <dbReference type="ARBA" id="ARBA00023224"/>
    </source>
</evidence>
<evidence type="ECO:0000256" key="5">
    <source>
        <dbReference type="ARBA" id="ARBA00023040"/>
    </source>
</evidence>
<dbReference type="KEGG" id="spu:576828"/>
<evidence type="ECO:0000256" key="7">
    <source>
        <dbReference type="ARBA" id="ARBA00023157"/>
    </source>
</evidence>
<evidence type="ECO:0000256" key="2">
    <source>
        <dbReference type="ARBA" id="ARBA00022475"/>
    </source>
</evidence>
<dbReference type="InParanoid" id="A0A7M7N7E0"/>
<keyword evidence="9 10" id="KW-0807">Transducer</keyword>
<keyword evidence="4 11" id="KW-1133">Transmembrane helix</keyword>
<dbReference type="GO" id="GO:0001591">
    <property type="term" value="F:dopamine neurotransmitter receptor activity, coupled via Gi/Go"/>
    <property type="evidence" value="ECO:0000318"/>
    <property type="project" value="GO_Central"/>
</dbReference>
<dbReference type="PRINTS" id="PR00237">
    <property type="entry name" value="GPCRRHODOPSN"/>
</dbReference>
<comment type="subcellular location">
    <subcellularLocation>
        <location evidence="1">Cell membrane</location>
        <topology evidence="1">Multi-pass membrane protein</topology>
    </subcellularLocation>
</comment>
<keyword evidence="3 10" id="KW-0812">Transmembrane</keyword>
<name>A0A7M7N7E0_STRPU</name>
<evidence type="ECO:0000256" key="3">
    <source>
        <dbReference type="ARBA" id="ARBA00022692"/>
    </source>
</evidence>
<dbReference type="AlphaFoldDB" id="A0A7M7N7E0"/>
<dbReference type="PROSITE" id="PS50262">
    <property type="entry name" value="G_PROTEIN_RECEP_F1_2"/>
    <property type="match status" value="1"/>
</dbReference>
<feature type="transmembrane region" description="Helical" evidence="11">
    <location>
        <begin position="341"/>
        <end position="366"/>
    </location>
</feature>
<dbReference type="InterPro" id="IPR017452">
    <property type="entry name" value="GPCR_Rhodpsn_7TM"/>
</dbReference>
<feature type="transmembrane region" description="Helical" evidence="11">
    <location>
        <begin position="506"/>
        <end position="527"/>
    </location>
</feature>
<reference evidence="13" key="2">
    <citation type="submission" date="2021-01" db="UniProtKB">
        <authorList>
            <consortium name="EnsemblMetazoa"/>
        </authorList>
    </citation>
    <scope>IDENTIFICATION</scope>
</reference>
<dbReference type="PANTHER" id="PTHR24248">
    <property type="entry name" value="ADRENERGIC RECEPTOR-RELATED G-PROTEIN COUPLED RECEPTOR"/>
    <property type="match status" value="1"/>
</dbReference>
<keyword evidence="14" id="KW-1185">Reference proteome</keyword>
<dbReference type="EnsemblMetazoa" id="XM_030976393">
    <property type="protein sequence ID" value="XP_030832253"/>
    <property type="gene ID" value="LOC576828"/>
</dbReference>
<feature type="transmembrane region" description="Helical" evidence="11">
    <location>
        <begin position="116"/>
        <end position="133"/>
    </location>
</feature>
<reference evidence="14" key="1">
    <citation type="submission" date="2015-02" db="EMBL/GenBank/DDBJ databases">
        <title>Genome sequencing for Strongylocentrotus purpuratus.</title>
        <authorList>
            <person name="Murali S."/>
            <person name="Liu Y."/>
            <person name="Vee V."/>
            <person name="English A."/>
            <person name="Wang M."/>
            <person name="Skinner E."/>
            <person name="Han Y."/>
            <person name="Muzny D.M."/>
            <person name="Worley K.C."/>
            <person name="Gibbs R.A."/>
        </authorList>
    </citation>
    <scope>NUCLEOTIDE SEQUENCE</scope>
</reference>
<sequence>MTNVSDGTQPYTTNMWTDFQYSSEFVTEANSLDSVKSVSFEQIFTAIFVGLIILSNTISLVAFLLEKRLRSYNNYFIINLTILDLLVGIGLCPYVQHIYGGRYPFSQNACKILSGLFYGIVNASNINIVVICADRHQAVYDPINHFISRSTRKAVIINSLPWVIGLSFWIGYVTVWEFAISFDNGDHCLHRISFSPVAAVFQGVFVFYLPILIISILYIRILIKIRKSAGGRNVSKNFASTDTHLSSSTDTEMTSGSIPSIPHSCLDVIDARSDNAIASSSSSPNVTKIGTRGQELSVITGIFQGIVNASNINVVVICADRHQAVYDPINHFISRSTRKAVIINSLSWVIGISFWIGYVTVWEFVIDHDNGLHCTQRFLLSPLTNMIQSAATFFLPLAIIAVLYVRIFIKIRKTVGRRNNKKSTDLTNLYLSTAKDTEMTSISVSSTSQTGLFSDITETVSKDDTLVSSSSSHNETKIGHIGQGISTSTSHRVESTAEMTKATRTLLLIVIAFVLTWVPISVIYLIYSIEPRLIVPGLSNKAFTVFSNLQYGNSLLNPISYAMSQPLFRTTVIRMFSCKLPSRAN</sequence>
<dbReference type="PROSITE" id="PS00237">
    <property type="entry name" value="G_PROTEIN_RECEP_F1_1"/>
    <property type="match status" value="2"/>
</dbReference>
<evidence type="ECO:0000256" key="8">
    <source>
        <dbReference type="ARBA" id="ARBA00023170"/>
    </source>
</evidence>
<accession>A0A7M7N7E0</accession>
<dbReference type="FunFam" id="1.20.1070.10:FF:000308">
    <property type="entry name" value="Uncharacterized protein"/>
    <property type="match status" value="2"/>
</dbReference>
<comment type="similarity">
    <text evidence="10">Belongs to the G-protein coupled receptor 1 family.</text>
</comment>
<feature type="transmembrane region" description="Helical" evidence="11">
    <location>
        <begin position="43"/>
        <end position="65"/>
    </location>
</feature>
<keyword evidence="2" id="KW-1003">Cell membrane</keyword>
<evidence type="ECO:0000256" key="4">
    <source>
        <dbReference type="ARBA" id="ARBA00022989"/>
    </source>
</evidence>
<dbReference type="InterPro" id="IPR000276">
    <property type="entry name" value="GPCR_Rhodpsn"/>
</dbReference>
<dbReference type="GO" id="GO:0005886">
    <property type="term" value="C:plasma membrane"/>
    <property type="evidence" value="ECO:0000318"/>
    <property type="project" value="GO_Central"/>
</dbReference>
<dbReference type="GO" id="GO:0004930">
    <property type="term" value="F:G protein-coupled receptor activity"/>
    <property type="evidence" value="ECO:0000318"/>
    <property type="project" value="GO_Central"/>
</dbReference>
<feature type="transmembrane region" description="Helical" evidence="11">
    <location>
        <begin position="199"/>
        <end position="223"/>
    </location>
</feature>
<keyword evidence="8 10" id="KW-0675">Receptor</keyword>
<dbReference type="SUPFAM" id="SSF81321">
    <property type="entry name" value="Family A G protein-coupled receptor-like"/>
    <property type="match status" value="2"/>
</dbReference>
<keyword evidence="7" id="KW-1015">Disulfide bond</keyword>
<feature type="domain" description="G-protein coupled receptors family 1 profile" evidence="12">
    <location>
        <begin position="55"/>
        <end position="561"/>
    </location>
</feature>
<dbReference type="GO" id="GO:0045202">
    <property type="term" value="C:synapse"/>
    <property type="evidence" value="ECO:0007669"/>
    <property type="project" value="GOC"/>
</dbReference>
<feature type="transmembrane region" description="Helical" evidence="11">
    <location>
        <begin position="154"/>
        <end position="179"/>
    </location>
</feature>
<feature type="transmembrane region" description="Helical" evidence="11">
    <location>
        <begin position="386"/>
        <end position="409"/>
    </location>
</feature>
<keyword evidence="5 10" id="KW-0297">G-protein coupled receptor</keyword>
<protein>
    <recommendedName>
        <fullName evidence="12">G-protein coupled receptors family 1 profile domain-containing protein</fullName>
    </recommendedName>
</protein>
<proteinExistence type="inferred from homology"/>
<evidence type="ECO:0000256" key="10">
    <source>
        <dbReference type="RuleBase" id="RU000688"/>
    </source>
</evidence>
<evidence type="ECO:0000256" key="1">
    <source>
        <dbReference type="ARBA" id="ARBA00004651"/>
    </source>
</evidence>
<dbReference type="RefSeq" id="XP_030832253.1">
    <property type="nucleotide sequence ID" value="XM_030976393.1"/>
</dbReference>
<keyword evidence="6 11" id="KW-0472">Membrane</keyword>
<dbReference type="Pfam" id="PF00001">
    <property type="entry name" value="7tm_1"/>
    <property type="match status" value="2"/>
</dbReference>
<organism evidence="13 14">
    <name type="scientific">Strongylocentrotus purpuratus</name>
    <name type="common">Purple sea urchin</name>
    <dbReference type="NCBI Taxonomy" id="7668"/>
    <lineage>
        <taxon>Eukaryota</taxon>
        <taxon>Metazoa</taxon>
        <taxon>Echinodermata</taxon>
        <taxon>Eleutherozoa</taxon>
        <taxon>Echinozoa</taxon>
        <taxon>Echinoidea</taxon>
        <taxon>Euechinoidea</taxon>
        <taxon>Echinacea</taxon>
        <taxon>Camarodonta</taxon>
        <taxon>Echinidea</taxon>
        <taxon>Strongylocentrotidae</taxon>
        <taxon>Strongylocentrotus</taxon>
    </lineage>
</organism>
<dbReference type="PANTHER" id="PTHR24248:SF125">
    <property type="entry name" value="DOPAMINE D2-LIKE RECEPTOR"/>
    <property type="match status" value="1"/>
</dbReference>
<dbReference type="Gene3D" id="1.20.1070.10">
    <property type="entry name" value="Rhodopsin 7-helix transmembrane proteins"/>
    <property type="match status" value="2"/>
</dbReference>